<name>A0A2Z4AHL3_9BACT</name>
<dbReference type="InterPro" id="IPR029065">
    <property type="entry name" value="Enolase_C-like"/>
</dbReference>
<evidence type="ECO:0000313" key="6">
    <source>
        <dbReference type="Proteomes" id="UP000247465"/>
    </source>
</evidence>
<keyword evidence="3" id="KW-0460">Magnesium</keyword>
<reference evidence="5 6" key="1">
    <citation type="submission" date="2018-06" db="EMBL/GenBank/DDBJ databases">
        <title>Draft Genome Sequence of a Novel Marine Bacterium Related to the Verrucomicrobia.</title>
        <authorList>
            <person name="Vosseberg J."/>
            <person name="Martijn J."/>
            <person name="Ettema T.J.G."/>
        </authorList>
    </citation>
    <scope>NUCLEOTIDE SEQUENCE [LARGE SCALE GENOMIC DNA]</scope>
    <source>
        <strain evidence="5">TARA_B100001123</strain>
    </source>
</reference>
<dbReference type="Gene3D" id="3.20.20.120">
    <property type="entry name" value="Enolase-like C-terminal domain"/>
    <property type="match status" value="1"/>
</dbReference>
<dbReference type="InterPro" id="IPR013342">
    <property type="entry name" value="Mandelate_racemase_C"/>
</dbReference>
<dbReference type="Proteomes" id="UP000247465">
    <property type="component" value="Chromosome"/>
</dbReference>
<dbReference type="InterPro" id="IPR029017">
    <property type="entry name" value="Enolase-like_N"/>
</dbReference>
<dbReference type="PANTHER" id="PTHR13794">
    <property type="entry name" value="ENOLASE SUPERFAMILY, MANDELATE RACEMASE"/>
    <property type="match status" value="1"/>
</dbReference>
<dbReference type="GO" id="GO:0016836">
    <property type="term" value="F:hydro-lyase activity"/>
    <property type="evidence" value="ECO:0007669"/>
    <property type="project" value="TreeGrafter"/>
</dbReference>
<evidence type="ECO:0000256" key="1">
    <source>
        <dbReference type="ARBA" id="ARBA00001946"/>
    </source>
</evidence>
<evidence type="ECO:0000256" key="2">
    <source>
        <dbReference type="ARBA" id="ARBA00022723"/>
    </source>
</evidence>
<dbReference type="EMBL" id="CP029803">
    <property type="protein sequence ID" value="AWT59744.1"/>
    <property type="molecule type" value="Genomic_DNA"/>
</dbReference>
<evidence type="ECO:0000256" key="3">
    <source>
        <dbReference type="ARBA" id="ARBA00022842"/>
    </source>
</evidence>
<dbReference type="AlphaFoldDB" id="A0A2Z4AHL3"/>
<evidence type="ECO:0000313" key="5">
    <source>
        <dbReference type="EMBL" id="AWT59744.1"/>
    </source>
</evidence>
<dbReference type="Pfam" id="PF02746">
    <property type="entry name" value="MR_MLE_N"/>
    <property type="match status" value="1"/>
</dbReference>
<protein>
    <submittedName>
        <fullName evidence="5">D-galactarolactone cycloisomerase</fullName>
        <ecNumber evidence="5">5.5.1.27</ecNumber>
    </submittedName>
</protein>
<dbReference type="SUPFAM" id="SSF54826">
    <property type="entry name" value="Enolase N-terminal domain-like"/>
    <property type="match status" value="1"/>
</dbReference>
<dbReference type="GO" id="GO:0000287">
    <property type="term" value="F:magnesium ion binding"/>
    <property type="evidence" value="ECO:0007669"/>
    <property type="project" value="TreeGrafter"/>
</dbReference>
<dbReference type="EC" id="5.5.1.27" evidence="5"/>
<keyword evidence="2" id="KW-0479">Metal-binding</keyword>
<gene>
    <name evidence="5" type="primary">gci_8</name>
    <name evidence="5" type="ORF">DF168_00938</name>
</gene>
<dbReference type="PANTHER" id="PTHR13794:SF58">
    <property type="entry name" value="MITOCHONDRIAL ENOLASE SUPERFAMILY MEMBER 1"/>
    <property type="match status" value="1"/>
</dbReference>
<dbReference type="SUPFAM" id="SSF51604">
    <property type="entry name" value="Enolase C-terminal domain-like"/>
    <property type="match status" value="1"/>
</dbReference>
<dbReference type="InterPro" id="IPR036849">
    <property type="entry name" value="Enolase-like_C_sf"/>
</dbReference>
<keyword evidence="5" id="KW-0413">Isomerase</keyword>
<comment type="cofactor">
    <cofactor evidence="1">
        <name>Mg(2+)</name>
        <dbReference type="ChEBI" id="CHEBI:18420"/>
    </cofactor>
</comment>
<dbReference type="KEGG" id="mtar:DF168_00938"/>
<proteinExistence type="predicted"/>
<dbReference type="GO" id="GO:0016853">
    <property type="term" value="F:isomerase activity"/>
    <property type="evidence" value="ECO:0007669"/>
    <property type="project" value="UniProtKB-KW"/>
</dbReference>
<dbReference type="Gene3D" id="3.30.390.10">
    <property type="entry name" value="Enolase-like, N-terminal domain"/>
    <property type="match status" value="1"/>
</dbReference>
<dbReference type="InterPro" id="IPR013341">
    <property type="entry name" value="Mandelate_racemase_N_dom"/>
</dbReference>
<organism evidence="5 6">
    <name type="scientific">Candidatus Moanibacter tarae</name>
    <dbReference type="NCBI Taxonomy" id="2200854"/>
    <lineage>
        <taxon>Bacteria</taxon>
        <taxon>Pseudomonadati</taxon>
        <taxon>Verrucomicrobiota</taxon>
        <taxon>Opitutia</taxon>
        <taxon>Puniceicoccales</taxon>
        <taxon>Puniceicoccales incertae sedis</taxon>
        <taxon>Candidatus Moanibacter</taxon>
    </lineage>
</organism>
<feature type="domain" description="Mandelate racemase/muconate lactonizing enzyme C-terminal" evidence="4">
    <location>
        <begin position="153"/>
        <end position="244"/>
    </location>
</feature>
<dbReference type="SMART" id="SM00922">
    <property type="entry name" value="MR_MLE"/>
    <property type="match status" value="1"/>
</dbReference>
<dbReference type="GO" id="GO:0016052">
    <property type="term" value="P:carbohydrate catabolic process"/>
    <property type="evidence" value="ECO:0007669"/>
    <property type="project" value="TreeGrafter"/>
</dbReference>
<dbReference type="Pfam" id="PF13378">
    <property type="entry name" value="MR_MLE_C"/>
    <property type="match status" value="1"/>
</dbReference>
<sequence>MKKRYHPLEEIKRENIKITDVRVRLFSCQIPVEKYWWGCGIEMVTEIFTDVGIVGIGPPGHYGGGQFVKNYTEKIIKQEIIGKNLFDVGLREPAHQSFRRACAWAGVTNACWDIIGKAKNKPVYRLLGDSKDLTPEVKHYASCGTLHDWKRRPDDLIDEALKYKEEGFTSFKFRLGENFRELMNVEIYAAFLRKLRESVGWDFDLMHERGLSFAETKEFCPVLEELRFFWLEEPCQHQYGEIICESGKSLNVNQAIERTIEISQLLPSVKIAGSETFVTRYDFNDWIDRDAYDIIQFDCSFVGLTEAWYLARMAHARSKLVVNHNWQSSFPWLVNIHFTASSSKMEILEYNNHYNPFRDDGIFTEPIRIENGFALVPEKPGLGVDIVEDAEKKFPYDPATDRWSILS</sequence>
<accession>A0A2Z4AHL3</accession>
<dbReference type="CDD" id="cd03316">
    <property type="entry name" value="MR_like"/>
    <property type="match status" value="1"/>
</dbReference>
<dbReference type="InterPro" id="IPR046945">
    <property type="entry name" value="RHMD-like"/>
</dbReference>
<evidence type="ECO:0000259" key="4">
    <source>
        <dbReference type="SMART" id="SM00922"/>
    </source>
</evidence>